<keyword evidence="1 6" id="KW-0436">Ligase</keyword>
<dbReference type="EMBL" id="JAASRN010000001">
    <property type="protein sequence ID" value="NIK72828.1"/>
    <property type="molecule type" value="Genomic_DNA"/>
</dbReference>
<evidence type="ECO:0000256" key="3">
    <source>
        <dbReference type="ARBA" id="ARBA00024227"/>
    </source>
</evidence>
<dbReference type="SUPFAM" id="SSF55681">
    <property type="entry name" value="Class II aaRS and biotin synthetases"/>
    <property type="match status" value="1"/>
</dbReference>
<evidence type="ECO:0000256" key="2">
    <source>
        <dbReference type="ARBA" id="ARBA00023267"/>
    </source>
</evidence>
<dbReference type="GO" id="GO:0005737">
    <property type="term" value="C:cytoplasm"/>
    <property type="evidence" value="ECO:0007669"/>
    <property type="project" value="TreeGrafter"/>
</dbReference>
<dbReference type="InterPro" id="IPR004143">
    <property type="entry name" value="BPL_LPL_catalytic"/>
</dbReference>
<gene>
    <name evidence="6" type="ORF">FHS56_000314</name>
</gene>
<organism evidence="6 7">
    <name type="scientific">Thermonema lapsum</name>
    <dbReference type="NCBI Taxonomy" id="28195"/>
    <lineage>
        <taxon>Bacteria</taxon>
        <taxon>Pseudomonadati</taxon>
        <taxon>Bacteroidota</taxon>
        <taxon>Cytophagia</taxon>
        <taxon>Cytophagales</taxon>
        <taxon>Thermonemataceae</taxon>
        <taxon>Thermonema</taxon>
    </lineage>
</organism>
<dbReference type="EC" id="6.3.4.15" evidence="3"/>
<keyword evidence="7" id="KW-1185">Reference proteome</keyword>
<protein>
    <recommendedName>
        <fullName evidence="3">biotin--[biotin carboxyl-carrier protein] ligase</fullName>
        <ecNumber evidence="3">6.3.4.15</ecNumber>
    </recommendedName>
</protein>
<evidence type="ECO:0000256" key="4">
    <source>
        <dbReference type="ARBA" id="ARBA00047846"/>
    </source>
</evidence>
<accession>A0A846MMQ2</accession>
<feature type="domain" description="BPL/LPL catalytic" evidence="5">
    <location>
        <begin position="1"/>
        <end position="176"/>
    </location>
</feature>
<proteinExistence type="predicted"/>
<evidence type="ECO:0000313" key="6">
    <source>
        <dbReference type="EMBL" id="NIK72828.1"/>
    </source>
</evidence>
<dbReference type="InterPro" id="IPR003142">
    <property type="entry name" value="BPL_C"/>
</dbReference>
<evidence type="ECO:0000256" key="1">
    <source>
        <dbReference type="ARBA" id="ARBA00022598"/>
    </source>
</evidence>
<comment type="caution">
    <text evidence="6">The sequence shown here is derived from an EMBL/GenBank/DDBJ whole genome shotgun (WGS) entry which is preliminary data.</text>
</comment>
<dbReference type="InterPro" id="IPR004408">
    <property type="entry name" value="Biotin_CoA_COase_ligase"/>
</dbReference>
<dbReference type="NCBIfam" id="TIGR00121">
    <property type="entry name" value="birA_ligase"/>
    <property type="match status" value="1"/>
</dbReference>
<dbReference type="Proteomes" id="UP000537126">
    <property type="component" value="Unassembled WGS sequence"/>
</dbReference>
<dbReference type="Gene3D" id="3.30.930.10">
    <property type="entry name" value="Bira Bifunctional Protein, Domain 2"/>
    <property type="match status" value="1"/>
</dbReference>
<dbReference type="PROSITE" id="PS51733">
    <property type="entry name" value="BPL_LPL_CATALYTIC"/>
    <property type="match status" value="1"/>
</dbReference>
<comment type="catalytic activity">
    <reaction evidence="4">
        <text>biotin + L-lysyl-[protein] + ATP = N(6)-biotinyl-L-lysyl-[protein] + AMP + diphosphate + H(+)</text>
        <dbReference type="Rhea" id="RHEA:11756"/>
        <dbReference type="Rhea" id="RHEA-COMP:9752"/>
        <dbReference type="Rhea" id="RHEA-COMP:10505"/>
        <dbReference type="ChEBI" id="CHEBI:15378"/>
        <dbReference type="ChEBI" id="CHEBI:29969"/>
        <dbReference type="ChEBI" id="CHEBI:30616"/>
        <dbReference type="ChEBI" id="CHEBI:33019"/>
        <dbReference type="ChEBI" id="CHEBI:57586"/>
        <dbReference type="ChEBI" id="CHEBI:83144"/>
        <dbReference type="ChEBI" id="CHEBI:456215"/>
        <dbReference type="EC" id="6.3.4.15"/>
    </reaction>
</comment>
<dbReference type="PANTHER" id="PTHR12835:SF5">
    <property type="entry name" value="BIOTIN--PROTEIN LIGASE"/>
    <property type="match status" value="1"/>
</dbReference>
<evidence type="ECO:0000259" key="5">
    <source>
        <dbReference type="PROSITE" id="PS51733"/>
    </source>
</evidence>
<evidence type="ECO:0000313" key="7">
    <source>
        <dbReference type="Proteomes" id="UP000537126"/>
    </source>
</evidence>
<reference evidence="6 7" key="1">
    <citation type="submission" date="2020-03" db="EMBL/GenBank/DDBJ databases">
        <title>Genomic Encyclopedia of Type Strains, Phase IV (KMG-IV): sequencing the most valuable type-strain genomes for metagenomic binning, comparative biology and taxonomic classification.</title>
        <authorList>
            <person name="Goeker M."/>
        </authorList>
    </citation>
    <scope>NUCLEOTIDE SEQUENCE [LARGE SCALE GENOMIC DNA]</scope>
    <source>
        <strain evidence="6 7">DSM 5718</strain>
    </source>
</reference>
<dbReference type="Pfam" id="PF03099">
    <property type="entry name" value="BPL_LplA_LipB"/>
    <property type="match status" value="1"/>
</dbReference>
<dbReference type="CDD" id="cd16442">
    <property type="entry name" value="BPL"/>
    <property type="match status" value="1"/>
</dbReference>
<dbReference type="PANTHER" id="PTHR12835">
    <property type="entry name" value="BIOTIN PROTEIN LIGASE"/>
    <property type="match status" value="1"/>
</dbReference>
<dbReference type="RefSeq" id="WP_166918129.1">
    <property type="nucleotide sequence ID" value="NZ_JAASRN010000001.1"/>
</dbReference>
<dbReference type="InterPro" id="IPR045864">
    <property type="entry name" value="aa-tRNA-synth_II/BPL/LPL"/>
</dbReference>
<dbReference type="AlphaFoldDB" id="A0A846MMQ2"/>
<keyword evidence="2" id="KW-0092">Biotin</keyword>
<dbReference type="GO" id="GO:0004077">
    <property type="term" value="F:biotin--[biotin carboxyl-carrier protein] ligase activity"/>
    <property type="evidence" value="ECO:0007669"/>
    <property type="project" value="UniProtKB-EC"/>
</dbReference>
<sequence>MSYIYLPECRSTNSEALRLIEEQGVSEGTYVYTDCQTAGRGQMNTRWEAAPGLNITASLILRPVFLPPSQQFMLSIVAALGVYDFAVDYLQNEGLYIKWANDLLYQGRKLSGILVQCVLQQGIKAAVVGVGFNVNQAHFESPGAVSLHQITGRFYNLTPLHERLRQCLLQRYEQLRRGEMEALQQNYLQRLWRLHQPASYRDKQGIFEGIIRGIDPYGRLIVEHVARAKAHLYNIKEIEFL</sequence>
<name>A0A846MMQ2_9BACT</name>
<dbReference type="Pfam" id="PF02237">
    <property type="entry name" value="BPL_C"/>
    <property type="match status" value="1"/>
</dbReference>